<dbReference type="RefSeq" id="XP_013329305.1">
    <property type="nucleotide sequence ID" value="XM_013473851.1"/>
</dbReference>
<gene>
    <name evidence="1" type="ORF">T310_3279</name>
</gene>
<dbReference type="PANTHER" id="PTHR43591:SF24">
    <property type="entry name" value="2-METHOXY-6-POLYPRENYL-1,4-BENZOQUINOL METHYLASE, MITOCHONDRIAL"/>
    <property type="match status" value="1"/>
</dbReference>
<dbReference type="GeneID" id="25315629"/>
<organism evidence="1 2">
    <name type="scientific">Rasamsonia emersonii (strain ATCC 16479 / CBS 393.64 / IMI 116815)</name>
    <dbReference type="NCBI Taxonomy" id="1408163"/>
    <lineage>
        <taxon>Eukaryota</taxon>
        <taxon>Fungi</taxon>
        <taxon>Dikarya</taxon>
        <taxon>Ascomycota</taxon>
        <taxon>Pezizomycotina</taxon>
        <taxon>Eurotiomycetes</taxon>
        <taxon>Eurotiomycetidae</taxon>
        <taxon>Eurotiales</taxon>
        <taxon>Trichocomaceae</taxon>
        <taxon>Rasamsonia</taxon>
    </lineage>
</organism>
<dbReference type="OrthoDB" id="2013972at2759"/>
<name>A0A0F4YYJ9_RASE3</name>
<dbReference type="STRING" id="1408163.A0A0F4YYJ9"/>
<protein>
    <recommendedName>
        <fullName evidence="3">Methyltransferase</fullName>
    </recommendedName>
</protein>
<dbReference type="SUPFAM" id="SSF53335">
    <property type="entry name" value="S-adenosyl-L-methionine-dependent methyltransferases"/>
    <property type="match status" value="1"/>
</dbReference>
<proteinExistence type="predicted"/>
<sequence length="293" mass="33784">MSEQTPLEVDSAELYDASSILTETQLGTPSVQNYRFENGRRYHAFREGSYMMPNDEKEQERLDLAHHIFRMILRGRLYRAPLPRQPRHVLDFGTGTGSWAIDFADEHPDSQVVGIDLSPIQPSSHPPNCRFFVDDVESPWTFEEEKFDYVHGRAMAGAIRDWDALLEQVYANLTEDGWVELQEINQPMNTAETMKERLERLGFVDVRDDIYKVPVGPWSKDRRLKEIGYLTLFHCLEALEAFTLAPFTRVLMWSTEEIRKLMDGVKGELSNGQNHLLITQHISANILLASQEN</sequence>
<dbReference type="Pfam" id="PF13489">
    <property type="entry name" value="Methyltransf_23"/>
    <property type="match status" value="1"/>
</dbReference>
<keyword evidence="2" id="KW-1185">Reference proteome</keyword>
<dbReference type="PANTHER" id="PTHR43591">
    <property type="entry name" value="METHYLTRANSFERASE"/>
    <property type="match status" value="1"/>
</dbReference>
<dbReference type="AlphaFoldDB" id="A0A0F4YYJ9"/>
<dbReference type="CDD" id="cd02440">
    <property type="entry name" value="AdoMet_MTases"/>
    <property type="match status" value="1"/>
</dbReference>
<reference evidence="1 2" key="1">
    <citation type="submission" date="2015-04" db="EMBL/GenBank/DDBJ databases">
        <authorList>
            <person name="Heijne W.H."/>
            <person name="Fedorova N.D."/>
            <person name="Nierman W.C."/>
            <person name="Vollebregt A.W."/>
            <person name="Zhao Z."/>
            <person name="Wu L."/>
            <person name="Kumar M."/>
            <person name="Stam H."/>
            <person name="van den Berg M.A."/>
            <person name="Pel H.J."/>
        </authorList>
    </citation>
    <scope>NUCLEOTIDE SEQUENCE [LARGE SCALE GENOMIC DNA]</scope>
    <source>
        <strain evidence="1 2">CBS 393.64</strain>
    </source>
</reference>
<dbReference type="Proteomes" id="UP000053958">
    <property type="component" value="Unassembled WGS sequence"/>
</dbReference>
<dbReference type="GO" id="GO:0008168">
    <property type="term" value="F:methyltransferase activity"/>
    <property type="evidence" value="ECO:0007669"/>
    <property type="project" value="TreeGrafter"/>
</dbReference>
<evidence type="ECO:0008006" key="3">
    <source>
        <dbReference type="Google" id="ProtNLM"/>
    </source>
</evidence>
<dbReference type="InterPro" id="IPR029063">
    <property type="entry name" value="SAM-dependent_MTases_sf"/>
</dbReference>
<dbReference type="Gene3D" id="3.40.50.150">
    <property type="entry name" value="Vaccinia Virus protein VP39"/>
    <property type="match status" value="1"/>
</dbReference>
<evidence type="ECO:0000313" key="1">
    <source>
        <dbReference type="EMBL" id="KKA22693.1"/>
    </source>
</evidence>
<comment type="caution">
    <text evidence="1">The sequence shown here is derived from an EMBL/GenBank/DDBJ whole genome shotgun (WGS) entry which is preliminary data.</text>
</comment>
<evidence type="ECO:0000313" key="2">
    <source>
        <dbReference type="Proteomes" id="UP000053958"/>
    </source>
</evidence>
<dbReference type="EMBL" id="LASV01000131">
    <property type="protein sequence ID" value="KKA22693.1"/>
    <property type="molecule type" value="Genomic_DNA"/>
</dbReference>
<accession>A0A0F4YYJ9</accession>